<evidence type="ECO:0000256" key="1">
    <source>
        <dbReference type="SAM" id="SignalP"/>
    </source>
</evidence>
<dbReference type="PANTHER" id="PTHR18952:SF208">
    <property type="entry name" value="CARBONIC ANHYDRASE XA-RELATED"/>
    <property type="match status" value="1"/>
</dbReference>
<dbReference type="Pfam" id="PF00194">
    <property type="entry name" value="Carb_anhydrase"/>
    <property type="match status" value="1"/>
</dbReference>
<name>A0A2K1IVK6_PHYPA</name>
<dbReference type="PaxDb" id="3218-PP1S44_235V6.1"/>
<dbReference type="InterPro" id="IPR041891">
    <property type="entry name" value="Alpha_CA_prokaryot-like"/>
</dbReference>
<reference evidence="4" key="3">
    <citation type="submission" date="2020-12" db="UniProtKB">
        <authorList>
            <consortium name="EnsemblPlants"/>
        </authorList>
    </citation>
    <scope>IDENTIFICATION</scope>
</reference>
<dbReference type="STRING" id="3218.A0A2K1IVK6"/>
<dbReference type="GO" id="GO:0016836">
    <property type="term" value="F:hydro-lyase activity"/>
    <property type="evidence" value="ECO:0000318"/>
    <property type="project" value="GO_Central"/>
</dbReference>
<dbReference type="Gene3D" id="3.10.200.10">
    <property type="entry name" value="Alpha carbonic anhydrase"/>
    <property type="match status" value="1"/>
</dbReference>
<dbReference type="GO" id="GO:0004089">
    <property type="term" value="F:carbonate dehydratase activity"/>
    <property type="evidence" value="ECO:0007669"/>
    <property type="project" value="InterPro"/>
</dbReference>
<reference evidence="3 5" key="2">
    <citation type="journal article" date="2018" name="Plant J.">
        <title>The Physcomitrella patens chromosome-scale assembly reveals moss genome structure and evolution.</title>
        <authorList>
            <person name="Lang D."/>
            <person name="Ullrich K.K."/>
            <person name="Murat F."/>
            <person name="Fuchs J."/>
            <person name="Jenkins J."/>
            <person name="Haas F.B."/>
            <person name="Piednoel M."/>
            <person name="Gundlach H."/>
            <person name="Van Bel M."/>
            <person name="Meyberg R."/>
            <person name="Vives C."/>
            <person name="Morata J."/>
            <person name="Symeonidi A."/>
            <person name="Hiss M."/>
            <person name="Muchero W."/>
            <person name="Kamisugi Y."/>
            <person name="Saleh O."/>
            <person name="Blanc G."/>
            <person name="Decker E.L."/>
            <person name="van Gessel N."/>
            <person name="Grimwood J."/>
            <person name="Hayes R.D."/>
            <person name="Graham S.W."/>
            <person name="Gunter L.E."/>
            <person name="McDaniel S.F."/>
            <person name="Hoernstein S.N.W."/>
            <person name="Larsson A."/>
            <person name="Li F.W."/>
            <person name="Perroud P.F."/>
            <person name="Phillips J."/>
            <person name="Ranjan P."/>
            <person name="Rokshar D.S."/>
            <person name="Rothfels C.J."/>
            <person name="Schneider L."/>
            <person name="Shu S."/>
            <person name="Stevenson D.W."/>
            <person name="Thummler F."/>
            <person name="Tillich M."/>
            <person name="Villarreal Aguilar J.C."/>
            <person name="Widiez T."/>
            <person name="Wong G.K."/>
            <person name="Wymore A."/>
            <person name="Zhang Y."/>
            <person name="Zimmer A.D."/>
            <person name="Quatrano R.S."/>
            <person name="Mayer K.F.X."/>
            <person name="Goodstein D."/>
            <person name="Casacuberta J.M."/>
            <person name="Vandepoele K."/>
            <person name="Reski R."/>
            <person name="Cuming A.C."/>
            <person name="Tuskan G.A."/>
            <person name="Maumus F."/>
            <person name="Salse J."/>
            <person name="Schmutz J."/>
            <person name="Rensing S.A."/>
        </authorList>
    </citation>
    <scope>NUCLEOTIDE SEQUENCE [LARGE SCALE GENOMIC DNA]</scope>
    <source>
        <strain evidence="4 5">cv. Gransden 2004</strain>
    </source>
</reference>
<dbReference type="GO" id="GO:0008270">
    <property type="term" value="F:zinc ion binding"/>
    <property type="evidence" value="ECO:0007669"/>
    <property type="project" value="InterPro"/>
</dbReference>
<keyword evidence="1" id="KW-0732">Signal</keyword>
<evidence type="ECO:0000313" key="5">
    <source>
        <dbReference type="Proteomes" id="UP000006727"/>
    </source>
</evidence>
<dbReference type="Gramene" id="Pp3c20_17520V3.1">
    <property type="protein sequence ID" value="Pp3c20_17520V3.1"/>
    <property type="gene ID" value="Pp3c20_17520"/>
</dbReference>
<dbReference type="FunCoup" id="A0A2K1IVK6">
    <property type="interactions" value="240"/>
</dbReference>
<dbReference type="InterPro" id="IPR023561">
    <property type="entry name" value="Carbonic_anhydrase_a-class"/>
</dbReference>
<dbReference type="EMBL" id="ABEU02000020">
    <property type="protein sequence ID" value="PNR33315.1"/>
    <property type="molecule type" value="Genomic_DNA"/>
</dbReference>
<dbReference type="SUPFAM" id="SSF51069">
    <property type="entry name" value="Carbonic anhydrase"/>
    <property type="match status" value="1"/>
</dbReference>
<dbReference type="AlphaFoldDB" id="A0A2K1IVK6"/>
<proteinExistence type="predicted"/>
<dbReference type="EnsemblPlants" id="Pp3c20_17520V3.1">
    <property type="protein sequence ID" value="Pp3c20_17520V3.1"/>
    <property type="gene ID" value="Pp3c20_17520"/>
</dbReference>
<evidence type="ECO:0000259" key="2">
    <source>
        <dbReference type="PROSITE" id="PS51144"/>
    </source>
</evidence>
<dbReference type="PROSITE" id="PS51144">
    <property type="entry name" value="ALPHA_CA_2"/>
    <property type="match status" value="1"/>
</dbReference>
<gene>
    <name evidence="3" type="ORF">PHYPA_025258</name>
</gene>
<dbReference type="InterPro" id="IPR001148">
    <property type="entry name" value="CA_dom"/>
</dbReference>
<dbReference type="SMART" id="SM01057">
    <property type="entry name" value="Carb_anhydrase"/>
    <property type="match status" value="1"/>
</dbReference>
<protein>
    <recommendedName>
        <fullName evidence="2">Alpha-carbonic anhydrase domain-containing protein</fullName>
    </recommendedName>
</protein>
<feature type="signal peptide" evidence="1">
    <location>
        <begin position="1"/>
        <end position="31"/>
    </location>
</feature>
<dbReference type="PANTHER" id="PTHR18952">
    <property type="entry name" value="CARBONIC ANHYDRASE"/>
    <property type="match status" value="1"/>
</dbReference>
<dbReference type="InterPro" id="IPR036398">
    <property type="entry name" value="CA_dom_sf"/>
</dbReference>
<feature type="domain" description="Alpha-carbonic anhydrase" evidence="2">
    <location>
        <begin position="32"/>
        <end position="280"/>
    </location>
</feature>
<dbReference type="Proteomes" id="UP000006727">
    <property type="component" value="Chromosome 20"/>
</dbReference>
<sequence length="287" mass="31802">MARSVAILTIVWAICGPLSFQIGESFVRVLAQEFDYTDGPHGPASWGCLNTSWRTCSDGMVQSPIAIIPQIIVTSKKFKDLEVDYPHHAVPANISNNGHSVALKIPDGSVELSIKGEKYRSTQMHFHCPSEHTFVKYKFALEAHLVLISAAGKIAVVAWLITLGPVSPFFDQFINNLPAYKEEYPLASPIKLLPIHAEHYGRYTGSLTTPPCTENVVWTVLLWNVRFSAQSFTVSACFGFPNFVNRQLGAIFSILLLEDPRRLALNIHNPYNSLLAEEGAIEVLANH</sequence>
<reference evidence="3 5" key="1">
    <citation type="journal article" date="2008" name="Science">
        <title>The Physcomitrella genome reveals evolutionary insights into the conquest of land by plants.</title>
        <authorList>
            <person name="Rensing S."/>
            <person name="Lang D."/>
            <person name="Zimmer A."/>
            <person name="Terry A."/>
            <person name="Salamov A."/>
            <person name="Shapiro H."/>
            <person name="Nishiyama T."/>
            <person name="Perroud P.-F."/>
            <person name="Lindquist E."/>
            <person name="Kamisugi Y."/>
            <person name="Tanahashi T."/>
            <person name="Sakakibara K."/>
            <person name="Fujita T."/>
            <person name="Oishi K."/>
            <person name="Shin-I T."/>
            <person name="Kuroki Y."/>
            <person name="Toyoda A."/>
            <person name="Suzuki Y."/>
            <person name="Hashimoto A."/>
            <person name="Yamaguchi K."/>
            <person name="Sugano A."/>
            <person name="Kohara Y."/>
            <person name="Fujiyama A."/>
            <person name="Anterola A."/>
            <person name="Aoki S."/>
            <person name="Ashton N."/>
            <person name="Barbazuk W.B."/>
            <person name="Barker E."/>
            <person name="Bennetzen J."/>
            <person name="Bezanilla M."/>
            <person name="Blankenship R."/>
            <person name="Cho S.H."/>
            <person name="Dutcher S."/>
            <person name="Estelle M."/>
            <person name="Fawcett J.A."/>
            <person name="Gundlach H."/>
            <person name="Hanada K."/>
            <person name="Heyl A."/>
            <person name="Hicks K.A."/>
            <person name="Hugh J."/>
            <person name="Lohr M."/>
            <person name="Mayer K."/>
            <person name="Melkozernov A."/>
            <person name="Murata T."/>
            <person name="Nelson D."/>
            <person name="Pils B."/>
            <person name="Prigge M."/>
            <person name="Reiss B."/>
            <person name="Renner T."/>
            <person name="Rombauts S."/>
            <person name="Rushton P."/>
            <person name="Sanderfoot A."/>
            <person name="Schween G."/>
            <person name="Shiu S.-H."/>
            <person name="Stueber K."/>
            <person name="Theodoulou F.L."/>
            <person name="Tu H."/>
            <person name="Van de Peer Y."/>
            <person name="Verrier P.J."/>
            <person name="Waters E."/>
            <person name="Wood A."/>
            <person name="Yang L."/>
            <person name="Cove D."/>
            <person name="Cuming A."/>
            <person name="Hasebe M."/>
            <person name="Lucas S."/>
            <person name="Mishler D.B."/>
            <person name="Reski R."/>
            <person name="Grigoriev I."/>
            <person name="Quatrano R.S."/>
            <person name="Boore J.L."/>
        </authorList>
    </citation>
    <scope>NUCLEOTIDE SEQUENCE [LARGE SCALE GENOMIC DNA]</scope>
    <source>
        <strain evidence="4 5">cv. Gransden 2004</strain>
    </source>
</reference>
<dbReference type="InParanoid" id="A0A2K1IVK6"/>
<dbReference type="CDD" id="cd03124">
    <property type="entry name" value="alpha_CA_prokaryotic_like"/>
    <property type="match status" value="1"/>
</dbReference>
<accession>A0A2K1IVK6</accession>
<keyword evidence="5" id="KW-1185">Reference proteome</keyword>
<evidence type="ECO:0000313" key="3">
    <source>
        <dbReference type="EMBL" id="PNR33315.1"/>
    </source>
</evidence>
<evidence type="ECO:0000313" key="4">
    <source>
        <dbReference type="EnsemblPlants" id="Pp3c20_17520V3.1"/>
    </source>
</evidence>
<dbReference type="OMA" id="CHITINW"/>
<feature type="chain" id="PRO_5033761716" description="Alpha-carbonic anhydrase domain-containing protein" evidence="1">
    <location>
        <begin position="32"/>
        <end position="287"/>
    </location>
</feature>
<organism evidence="3">
    <name type="scientific">Physcomitrium patens</name>
    <name type="common">Spreading-leaved earth moss</name>
    <name type="synonym">Physcomitrella patens</name>
    <dbReference type="NCBI Taxonomy" id="3218"/>
    <lineage>
        <taxon>Eukaryota</taxon>
        <taxon>Viridiplantae</taxon>
        <taxon>Streptophyta</taxon>
        <taxon>Embryophyta</taxon>
        <taxon>Bryophyta</taxon>
        <taxon>Bryophytina</taxon>
        <taxon>Bryopsida</taxon>
        <taxon>Funariidae</taxon>
        <taxon>Funariales</taxon>
        <taxon>Funariaceae</taxon>
        <taxon>Physcomitrium</taxon>
    </lineage>
</organism>